<sequence>MANAPFVTNPVLTAIAIAYTNNEFIADRVLPRTTVPAREFKWTRYNKEDRFTIPETLVGRKGVPNVVEFGGTEDSAFVLDYGLEDHIPQQDLDNAANMQANFDPRGNAVELLSEVIALGREQRVASLVQDKGNYTHKETLSGTDQWSHADSKPIIQLVDALETPIKRPNLMVISRKASVQLRRNPSVVKAFHGTLADDGLVPMAFVKDLLELDEILVGAAYYNSQRPGHDMQLERVWGNHCSLIYRNPNAQPSKGVTFGFTAEHGGRVAGTRPDGNIGLRGGEAIRVGESLNELIVCPDVAYFIENIIA</sequence>
<keyword evidence="2" id="KW-1185">Reference proteome</keyword>
<dbReference type="InterPro" id="IPR053738">
    <property type="entry name" value="Lambda_capsid_assembly"/>
</dbReference>
<reference evidence="2" key="1">
    <citation type="journal article" date="2019" name="Int. J. Syst. Evol. Microbiol.">
        <title>The Global Catalogue of Microorganisms (GCM) 10K type strain sequencing project: providing services to taxonomists for standard genome sequencing and annotation.</title>
        <authorList>
            <consortium name="The Broad Institute Genomics Platform"/>
            <consortium name="The Broad Institute Genome Sequencing Center for Infectious Disease"/>
            <person name="Wu L."/>
            <person name="Ma J."/>
        </authorList>
    </citation>
    <scope>NUCLEOTIDE SEQUENCE [LARGE SCALE GENOMIC DNA]</scope>
    <source>
        <strain evidence="2">JCM 17805</strain>
    </source>
</reference>
<evidence type="ECO:0000313" key="2">
    <source>
        <dbReference type="Proteomes" id="UP001500604"/>
    </source>
</evidence>
<proteinExistence type="predicted"/>
<gene>
    <name evidence="1" type="ORF">GCM10023116_05600</name>
</gene>
<accession>A0ABP8UYN2</accession>
<protein>
    <recommendedName>
        <fullName evidence="3">Capsid protein</fullName>
    </recommendedName>
</protein>
<evidence type="ECO:0008006" key="3">
    <source>
        <dbReference type="Google" id="ProtNLM"/>
    </source>
</evidence>
<evidence type="ECO:0000313" key="1">
    <source>
        <dbReference type="EMBL" id="GAA4648293.1"/>
    </source>
</evidence>
<dbReference type="Proteomes" id="UP001500604">
    <property type="component" value="Unassembled WGS sequence"/>
</dbReference>
<dbReference type="EMBL" id="BAABFL010000061">
    <property type="protein sequence ID" value="GAA4648293.1"/>
    <property type="molecule type" value="Genomic_DNA"/>
</dbReference>
<organism evidence="1 2">
    <name type="scientific">Kistimonas scapharcae</name>
    <dbReference type="NCBI Taxonomy" id="1036133"/>
    <lineage>
        <taxon>Bacteria</taxon>
        <taxon>Pseudomonadati</taxon>
        <taxon>Pseudomonadota</taxon>
        <taxon>Gammaproteobacteria</taxon>
        <taxon>Oceanospirillales</taxon>
        <taxon>Endozoicomonadaceae</taxon>
        <taxon>Kistimonas</taxon>
    </lineage>
</organism>
<dbReference type="Gene3D" id="3.90.1690.10">
    <property type="entry name" value="phage-related protein like domain"/>
    <property type="match status" value="1"/>
</dbReference>
<name>A0ABP8UYN2_9GAMM</name>
<comment type="caution">
    <text evidence="1">The sequence shown here is derived from an EMBL/GenBank/DDBJ whole genome shotgun (WGS) entry which is preliminary data.</text>
</comment>
<dbReference type="RefSeq" id="WP_345193789.1">
    <property type="nucleotide sequence ID" value="NZ_BAABFL010000061.1"/>
</dbReference>